<dbReference type="GO" id="GO:0008080">
    <property type="term" value="F:N-acetyltransferase activity"/>
    <property type="evidence" value="ECO:0007669"/>
    <property type="project" value="InterPro"/>
</dbReference>
<evidence type="ECO:0000313" key="3">
    <source>
        <dbReference type="EMBL" id="RJE22973.1"/>
    </source>
</evidence>
<evidence type="ECO:0000256" key="2">
    <source>
        <dbReference type="ARBA" id="ARBA00023315"/>
    </source>
</evidence>
<dbReference type="InterPro" id="IPR016181">
    <property type="entry name" value="Acyl_CoA_acyltransferase"/>
</dbReference>
<dbReference type="AlphaFoldDB" id="A0A3A2ZKZ0"/>
<dbReference type="PANTHER" id="PTHR13256:SF16">
    <property type="entry name" value="ALPHA_BETA-TUBULIN-N-ACETYLTRANSFERASE 9"/>
    <property type="match status" value="1"/>
</dbReference>
<evidence type="ECO:0000313" key="4">
    <source>
        <dbReference type="Proteomes" id="UP000266188"/>
    </source>
</evidence>
<dbReference type="SUPFAM" id="SSF55729">
    <property type="entry name" value="Acyl-CoA N-acyltransferases (Nat)"/>
    <property type="match status" value="1"/>
</dbReference>
<sequence>MQKSWRQDADKLTFIICCPLLEPRTERISDEDDNPDRMLGDVNLFLRIEDSDSDSDSPSSSVEIIGEIELMIAEKKHQRNGFGRASLLSFLRYISTHERDILDEYIQNDPLASQAIPGFGVQERDQWRFTALSVKIGKSNTGSLALFETLGFRRVSDEPNYFGEFELRRKVPGRDDCEAREYAEAVYIGDEQ</sequence>
<reference evidence="4" key="1">
    <citation type="submission" date="2017-02" db="EMBL/GenBank/DDBJ databases">
        <authorList>
            <person name="Tafer H."/>
            <person name="Lopandic K."/>
        </authorList>
    </citation>
    <scope>NUCLEOTIDE SEQUENCE [LARGE SCALE GENOMIC DNA]</scope>
    <source>
        <strain evidence="4">CBS 366.77</strain>
    </source>
</reference>
<keyword evidence="4" id="KW-1185">Reference proteome</keyword>
<organism evidence="3 4">
    <name type="scientific">Aspergillus sclerotialis</name>
    <dbReference type="NCBI Taxonomy" id="2070753"/>
    <lineage>
        <taxon>Eukaryota</taxon>
        <taxon>Fungi</taxon>
        <taxon>Dikarya</taxon>
        <taxon>Ascomycota</taxon>
        <taxon>Pezizomycotina</taxon>
        <taxon>Eurotiomycetes</taxon>
        <taxon>Eurotiomycetidae</taxon>
        <taxon>Eurotiales</taxon>
        <taxon>Aspergillaceae</taxon>
        <taxon>Aspergillus</taxon>
        <taxon>Aspergillus subgen. Polypaecilum</taxon>
    </lineage>
</organism>
<dbReference type="PANTHER" id="PTHR13256">
    <property type="entry name" value="N-ACETYLTRANSFERASE 9"/>
    <property type="match status" value="1"/>
</dbReference>
<dbReference type="InterPro" id="IPR039135">
    <property type="entry name" value="NAT9-like"/>
</dbReference>
<dbReference type="Proteomes" id="UP000266188">
    <property type="component" value="Unassembled WGS sequence"/>
</dbReference>
<dbReference type="OrthoDB" id="5043642at2759"/>
<comment type="caution">
    <text evidence="3">The sequence shown here is derived from an EMBL/GenBank/DDBJ whole genome shotgun (WGS) entry which is preliminary data.</text>
</comment>
<keyword evidence="1" id="KW-0808">Transferase</keyword>
<keyword evidence="2" id="KW-0012">Acyltransferase</keyword>
<evidence type="ECO:0000256" key="1">
    <source>
        <dbReference type="ARBA" id="ARBA00022679"/>
    </source>
</evidence>
<name>A0A3A2ZKZ0_9EURO</name>
<protein>
    <submittedName>
        <fullName evidence="3">Uncharacterized protein</fullName>
    </submittedName>
</protein>
<dbReference type="EMBL" id="MVGC01000142">
    <property type="protein sequence ID" value="RJE22973.1"/>
    <property type="molecule type" value="Genomic_DNA"/>
</dbReference>
<accession>A0A3A2ZKZ0</accession>
<proteinExistence type="predicted"/>
<dbReference type="STRING" id="2070753.A0A3A2ZKZ0"/>
<dbReference type="Gene3D" id="3.40.630.30">
    <property type="match status" value="1"/>
</dbReference>
<gene>
    <name evidence="3" type="ORF">PHISCL_04700</name>
</gene>